<keyword evidence="1" id="KW-0472">Membrane</keyword>
<evidence type="ECO:0000313" key="2">
    <source>
        <dbReference type="EMBL" id="NYG60054.1"/>
    </source>
</evidence>
<keyword evidence="1" id="KW-0812">Transmembrane</keyword>
<feature type="transmembrane region" description="Helical" evidence="1">
    <location>
        <begin position="258"/>
        <end position="280"/>
    </location>
</feature>
<gene>
    <name evidence="2" type="ORF">BJ980_002977</name>
</gene>
<evidence type="ECO:0000313" key="3">
    <source>
        <dbReference type="Proteomes" id="UP000540656"/>
    </source>
</evidence>
<dbReference type="AlphaFoldDB" id="A0A7Y9S5C7"/>
<accession>A0A7Y9S5C7</accession>
<proteinExistence type="predicted"/>
<keyword evidence="1" id="KW-1133">Transmembrane helix</keyword>
<sequence length="285" mass="31491">MIAALRYEWTRLITLRSTWWITGLAITVGAGFTFLVAMMIRIFTPSELTGEVNEDWSRFFLEAGMTQFSNVDPVFYLMAYAVAVLGILSWGHEYRHGMMRATLTAVPNRTAVWAAKYITIAGFVAVAVIASCVLSLIFTLIWFGGLDFQYDIGALLLALLKRVVYTVLLTWLVMSATVLIRHQTFSLVLLYLWPLGIETMVKLIALIFGGLMTNDGVTDATRFLPFNAGGRIIQNFGIDDSGDGFQRNLDLFDNPLSAGGGLIVFGGFVVVLMIGSLVAFNKRDA</sequence>
<dbReference type="RefSeq" id="WP_179503036.1">
    <property type="nucleotide sequence ID" value="NZ_JACCAA010000001.1"/>
</dbReference>
<reference evidence="2 3" key="1">
    <citation type="submission" date="2020-07" db="EMBL/GenBank/DDBJ databases">
        <title>Sequencing the genomes of 1000 actinobacteria strains.</title>
        <authorList>
            <person name="Klenk H.-P."/>
        </authorList>
    </citation>
    <scope>NUCLEOTIDE SEQUENCE [LARGE SCALE GENOMIC DNA]</scope>
    <source>
        <strain evidence="2 3">DSM 23819</strain>
    </source>
</reference>
<keyword evidence="3" id="KW-1185">Reference proteome</keyword>
<dbReference type="EMBL" id="JACCAA010000001">
    <property type="protein sequence ID" value="NYG60054.1"/>
    <property type="molecule type" value="Genomic_DNA"/>
</dbReference>
<evidence type="ECO:0000256" key="1">
    <source>
        <dbReference type="SAM" id="Phobius"/>
    </source>
</evidence>
<feature type="transmembrane region" description="Helical" evidence="1">
    <location>
        <begin position="74"/>
        <end position="91"/>
    </location>
</feature>
<feature type="transmembrane region" description="Helical" evidence="1">
    <location>
        <begin position="20"/>
        <end position="43"/>
    </location>
</feature>
<feature type="transmembrane region" description="Helical" evidence="1">
    <location>
        <begin position="163"/>
        <end position="180"/>
    </location>
</feature>
<feature type="transmembrane region" description="Helical" evidence="1">
    <location>
        <begin position="117"/>
        <end position="143"/>
    </location>
</feature>
<protein>
    <submittedName>
        <fullName evidence="2">ABC-type transport system involved in multi-copper enzyme maturation permease subunit</fullName>
    </submittedName>
</protein>
<feature type="transmembrane region" description="Helical" evidence="1">
    <location>
        <begin position="187"/>
        <end position="208"/>
    </location>
</feature>
<dbReference type="Proteomes" id="UP000540656">
    <property type="component" value="Unassembled WGS sequence"/>
</dbReference>
<comment type="caution">
    <text evidence="2">The sequence shown here is derived from an EMBL/GenBank/DDBJ whole genome shotgun (WGS) entry which is preliminary data.</text>
</comment>
<organism evidence="2 3">
    <name type="scientific">Nocardioides daedukensis</name>
    <dbReference type="NCBI Taxonomy" id="634462"/>
    <lineage>
        <taxon>Bacteria</taxon>
        <taxon>Bacillati</taxon>
        <taxon>Actinomycetota</taxon>
        <taxon>Actinomycetes</taxon>
        <taxon>Propionibacteriales</taxon>
        <taxon>Nocardioidaceae</taxon>
        <taxon>Nocardioides</taxon>
    </lineage>
</organism>
<name>A0A7Y9S5C7_9ACTN</name>